<dbReference type="Gene3D" id="3.90.1150.10">
    <property type="entry name" value="Aspartate Aminotransferase, domain 1"/>
    <property type="match status" value="1"/>
</dbReference>
<dbReference type="InterPro" id="IPR049704">
    <property type="entry name" value="Aminotrans_3_PPA_site"/>
</dbReference>
<dbReference type="InterPro" id="IPR015422">
    <property type="entry name" value="PyrdxlP-dep_Trfase_small"/>
</dbReference>
<dbReference type="InterPro" id="IPR002575">
    <property type="entry name" value="Aminoglycoside_PTrfase"/>
</dbReference>
<dbReference type="PROSITE" id="PS00600">
    <property type="entry name" value="AA_TRANSFER_CLASS_3"/>
    <property type="match status" value="1"/>
</dbReference>
<dbReference type="Proteomes" id="UP000287519">
    <property type="component" value="Unassembled WGS sequence"/>
</dbReference>
<dbReference type="PANTHER" id="PTHR45688:SF13">
    <property type="entry name" value="ALANINE--GLYOXYLATE AMINOTRANSFERASE 2-LIKE"/>
    <property type="match status" value="1"/>
</dbReference>
<accession>A0A402C400</accession>
<comment type="similarity">
    <text evidence="1">Belongs to the class-III pyridoxal-phosphate-dependent aminotransferase family.</text>
</comment>
<dbReference type="AlphaFoldDB" id="A0A402C400"/>
<organism evidence="4 5">
    <name type="scientific">Rhodococcus wratislaviensis</name>
    <name type="common">Tsukamurella wratislaviensis</name>
    <dbReference type="NCBI Taxonomy" id="44752"/>
    <lineage>
        <taxon>Bacteria</taxon>
        <taxon>Bacillati</taxon>
        <taxon>Actinomycetota</taxon>
        <taxon>Actinomycetes</taxon>
        <taxon>Mycobacteriales</taxon>
        <taxon>Nocardiaceae</taxon>
        <taxon>Rhodococcus</taxon>
    </lineage>
</organism>
<keyword evidence="4" id="KW-0808">Transferase</keyword>
<keyword evidence="5" id="KW-1185">Reference proteome</keyword>
<feature type="domain" description="Aminoglycoside phosphotransferase" evidence="3">
    <location>
        <begin position="36"/>
        <end position="276"/>
    </location>
</feature>
<gene>
    <name evidence="4" type="ORF">Rhow_001320</name>
</gene>
<keyword evidence="2" id="KW-0663">Pyridoxal phosphate</keyword>
<dbReference type="GO" id="GO:0008483">
    <property type="term" value="F:transaminase activity"/>
    <property type="evidence" value="ECO:0007669"/>
    <property type="project" value="UniProtKB-KW"/>
</dbReference>
<proteinExistence type="inferred from homology"/>
<dbReference type="InterPro" id="IPR011009">
    <property type="entry name" value="Kinase-like_dom_sf"/>
</dbReference>
<dbReference type="Pfam" id="PF01636">
    <property type="entry name" value="APH"/>
    <property type="match status" value="1"/>
</dbReference>
<name>A0A402C400_RHOWR</name>
<dbReference type="Gene3D" id="3.40.640.10">
    <property type="entry name" value="Type I PLP-dependent aspartate aminotransferase-like (Major domain)"/>
    <property type="match status" value="1"/>
</dbReference>
<dbReference type="Gene3D" id="3.90.1200.10">
    <property type="match status" value="1"/>
</dbReference>
<keyword evidence="4" id="KW-0670">Pyruvate</keyword>
<dbReference type="CDD" id="cd00610">
    <property type="entry name" value="OAT_like"/>
    <property type="match status" value="1"/>
</dbReference>
<sequence length="772" mass="84544">MSTTMDHTSAVDLARTALARFGLPPDTRIEFVKYRENWVYRLRCGDGRSFAMRIHRPGYRSDAAIRTELNHLAALHERGLLVPEVLPALDGDTMCALVDEDGQRFQIDVQRWVDGTEPLGAISEAFDGSSDLQPDTFRRLGELAATMHTCTQNIGASTGFARDAWDLDGLIGTTPLWGDPRALAELSTSDTGILARGIAALRHDLDEYGVHPGNFGLIHADFTPENILTRGDDLVVIDFDDFGAGWYLFDLATIVFFYLPHPRYGEYRRAMLEGYRAIRPLTDDDLQMWDAMLVARGLTYLGWAGQRRGDDTAEFIVAELAPLVVDLVAVYLDKRDDRTRSPHTPAAPADSLLERRSATLGPHAMLFYTSPLHVVSGNGVWLRDVDGEDYLDAYNNVPHVGHCHPRVVDAVHTQLGRLNIHTRYLNERIVDYAESLLATFEPGLDRVFFTNSGSESNELALRIARQHTGNTGLIVSDFSYHGNTIALAELTTGLTVKEPLGRHVRAVRVPDLAGPLTEAARADELDKALAEVEKAIASLTATGHGVSAALFDPLFSTEGLPWVPREYIQGVARLVRAAGGLVIADEVQSGFGRVGSSMWGYQMYDVTPDLVTLGKPMGNGHPVGAVITTAPLSDEFGANNLYFNTFAGNPVSAAAATAVLDIIEDEQLLANARAVGEYVRGLLQTLVDRHDFLVGVRGRGLFFGLEVGTSPTDPRPDLAKEIVERMRTKKVLISKVGRDDSVLKMRPPLVFSTAHADLLVERLTECLGEIGG</sequence>
<dbReference type="SUPFAM" id="SSF53383">
    <property type="entry name" value="PLP-dependent transferases"/>
    <property type="match status" value="1"/>
</dbReference>
<dbReference type="RefSeq" id="WP_124390862.1">
    <property type="nucleotide sequence ID" value="NZ_BHYM01000018.1"/>
</dbReference>
<dbReference type="PANTHER" id="PTHR45688">
    <property type="match status" value="1"/>
</dbReference>
<comment type="caution">
    <text evidence="4">The sequence shown here is derived from an EMBL/GenBank/DDBJ whole genome shotgun (WGS) entry which is preliminary data.</text>
</comment>
<evidence type="ECO:0000256" key="2">
    <source>
        <dbReference type="ARBA" id="ARBA00022898"/>
    </source>
</evidence>
<dbReference type="InterPro" id="IPR015424">
    <property type="entry name" value="PyrdxlP-dep_Trfase"/>
</dbReference>
<dbReference type="GO" id="GO:0030170">
    <property type="term" value="F:pyridoxal phosphate binding"/>
    <property type="evidence" value="ECO:0007669"/>
    <property type="project" value="InterPro"/>
</dbReference>
<evidence type="ECO:0000313" key="5">
    <source>
        <dbReference type="Proteomes" id="UP000287519"/>
    </source>
</evidence>
<evidence type="ECO:0000256" key="1">
    <source>
        <dbReference type="ARBA" id="ARBA00008954"/>
    </source>
</evidence>
<protein>
    <submittedName>
        <fullName evidence="4">Omega-amino acid--pyruvate aminotransferase</fullName>
    </submittedName>
</protein>
<evidence type="ECO:0000313" key="4">
    <source>
        <dbReference type="EMBL" id="GCE38272.1"/>
    </source>
</evidence>
<reference evidence="4 5" key="1">
    <citation type="submission" date="2018-11" db="EMBL/GenBank/DDBJ databases">
        <title>Microbial catabolism of amino acid.</title>
        <authorList>
            <person name="Hibi M."/>
            <person name="Ogawa J."/>
        </authorList>
    </citation>
    <scope>NUCLEOTIDE SEQUENCE [LARGE SCALE GENOMIC DNA]</scope>
    <source>
        <strain evidence="4 5">C31-06</strain>
    </source>
</reference>
<dbReference type="EMBL" id="BHYM01000018">
    <property type="protein sequence ID" value="GCE38272.1"/>
    <property type="molecule type" value="Genomic_DNA"/>
</dbReference>
<dbReference type="InterPro" id="IPR015421">
    <property type="entry name" value="PyrdxlP-dep_Trfase_major"/>
</dbReference>
<dbReference type="Pfam" id="PF00202">
    <property type="entry name" value="Aminotran_3"/>
    <property type="match status" value="1"/>
</dbReference>
<dbReference type="OrthoDB" id="9801834at2"/>
<dbReference type="InterPro" id="IPR005814">
    <property type="entry name" value="Aminotrans_3"/>
</dbReference>
<keyword evidence="4" id="KW-0032">Aminotransferase</keyword>
<evidence type="ECO:0000259" key="3">
    <source>
        <dbReference type="Pfam" id="PF01636"/>
    </source>
</evidence>
<dbReference type="SUPFAM" id="SSF56112">
    <property type="entry name" value="Protein kinase-like (PK-like)"/>
    <property type="match status" value="1"/>
</dbReference>